<keyword evidence="2" id="KW-1185">Reference proteome</keyword>
<comment type="caution">
    <text evidence="1">The sequence shown here is derived from an EMBL/GenBank/DDBJ whole genome shotgun (WGS) entry which is preliminary data.</text>
</comment>
<proteinExistence type="predicted"/>
<protein>
    <submittedName>
        <fullName evidence="1">2360_t:CDS:1</fullName>
    </submittedName>
</protein>
<dbReference type="Proteomes" id="UP000789920">
    <property type="component" value="Unassembled WGS sequence"/>
</dbReference>
<evidence type="ECO:0000313" key="2">
    <source>
        <dbReference type="Proteomes" id="UP000789920"/>
    </source>
</evidence>
<reference evidence="1" key="1">
    <citation type="submission" date="2021-06" db="EMBL/GenBank/DDBJ databases">
        <authorList>
            <person name="Kallberg Y."/>
            <person name="Tangrot J."/>
            <person name="Rosling A."/>
        </authorList>
    </citation>
    <scope>NUCLEOTIDE SEQUENCE</scope>
    <source>
        <strain evidence="1">MA461A</strain>
    </source>
</reference>
<gene>
    <name evidence="1" type="ORF">RPERSI_LOCUS8547</name>
</gene>
<name>A0ACA9NPG2_9GLOM</name>
<organism evidence="1 2">
    <name type="scientific">Racocetra persica</name>
    <dbReference type="NCBI Taxonomy" id="160502"/>
    <lineage>
        <taxon>Eukaryota</taxon>
        <taxon>Fungi</taxon>
        <taxon>Fungi incertae sedis</taxon>
        <taxon>Mucoromycota</taxon>
        <taxon>Glomeromycotina</taxon>
        <taxon>Glomeromycetes</taxon>
        <taxon>Diversisporales</taxon>
        <taxon>Gigasporaceae</taxon>
        <taxon>Racocetra</taxon>
    </lineage>
</organism>
<feature type="non-terminal residue" evidence="1">
    <location>
        <position position="1"/>
    </location>
</feature>
<evidence type="ECO:0000313" key="1">
    <source>
        <dbReference type="EMBL" id="CAG8667811.1"/>
    </source>
</evidence>
<sequence length="544" mass="63859">ILNTAKMSIDVIWYIFPKQFGLYNVFDHDDNGLPSGQSLFKLYQDRTTEIKKFNDDIPPRLIQVLPMIDRMISRHKKCQYGALLNRYCPVMVQKKLFALATVNNPHTQDLNSYSNLYQITQCKWLFVEGHKKNKIEADKRTELLYEFIWWIFDCFVIPLLQNTFYITTNATYKNRVFYYRHDIWLRIEQSGIESLTEGTFEEVPKENEKQLLNKSFWGYSSMRFIPNNLKGTMRPVINLSSALKMSNGRVQKKSVNAILRDAFQALTYEKDMKLSDKDSSKLGGSVFNFNEIYERLKSFKQKLGENKSKLYFAKVDVKCCFESINQDQVLEIVKDVLKESEYAIHKYDMVCQKGGAVRARYNYYANSSDDFPDFPNFARKSAQKFPNSVFVDRVKESFLDKNDILGLLEKHIKYNLIKMEWELFPFVEHDDGVMLRFLDDSLYISTDKKKVERFITAMHKGHPKYSCVVNKEKSLTNFDIIIDGEPIEKLSNTRDFPWCGILINTSSLNCKVDYMRYSFSYIADTLTVNTSRHPGEVFRQKMIE</sequence>
<accession>A0ACA9NPG2</accession>
<dbReference type="EMBL" id="CAJVQC010015507">
    <property type="protein sequence ID" value="CAG8667811.1"/>
    <property type="molecule type" value="Genomic_DNA"/>
</dbReference>